<proteinExistence type="predicted"/>
<dbReference type="GeneID" id="14407149"/>
<accession>L0KZN1</accession>
<gene>
    <name evidence="1" type="ordered locus">Metho_1340</name>
</gene>
<organism evidence="1 2">
    <name type="scientific">Methanomethylovorans hollandica (strain DSM 15978 / NBRC 107637 / DMS1)</name>
    <dbReference type="NCBI Taxonomy" id="867904"/>
    <lineage>
        <taxon>Archaea</taxon>
        <taxon>Methanobacteriati</taxon>
        <taxon>Methanobacteriota</taxon>
        <taxon>Stenosarchaea group</taxon>
        <taxon>Methanomicrobia</taxon>
        <taxon>Methanosarcinales</taxon>
        <taxon>Methanosarcinaceae</taxon>
        <taxon>Methanomethylovorans</taxon>
    </lineage>
</organism>
<dbReference type="AlphaFoldDB" id="L0KZN1"/>
<protein>
    <submittedName>
        <fullName evidence="1">Uncharacterized protein</fullName>
    </submittedName>
</protein>
<dbReference type="KEGG" id="mhz:Metho_1340"/>
<dbReference type="HOGENOM" id="CLU_2678930_0_0_2"/>
<dbReference type="Proteomes" id="UP000010866">
    <property type="component" value="Chromosome"/>
</dbReference>
<dbReference type="EMBL" id="CP003362">
    <property type="protein sequence ID" value="AGB49558.1"/>
    <property type="molecule type" value="Genomic_DNA"/>
</dbReference>
<keyword evidence="2" id="KW-1185">Reference proteome</keyword>
<name>L0KZN1_METHD</name>
<sequence length="74" mass="8133" precursor="true">MKKLFFLVLALLVIAAILIGTHVEGPSDEKTGDRVDTGPDDTNARIVLVIERGLKIDALLLSLLFSRVIPPYLF</sequence>
<reference evidence="2" key="1">
    <citation type="submission" date="2012-02" db="EMBL/GenBank/DDBJ databases">
        <title>Complete sequence of chromosome of Methanomethylovorans hollandica DSM 15978.</title>
        <authorList>
            <person name="Lucas S."/>
            <person name="Copeland A."/>
            <person name="Lapidus A."/>
            <person name="Glavina del Rio T."/>
            <person name="Dalin E."/>
            <person name="Tice H."/>
            <person name="Bruce D."/>
            <person name="Goodwin L."/>
            <person name="Pitluck S."/>
            <person name="Peters L."/>
            <person name="Mikhailova N."/>
            <person name="Held B."/>
            <person name="Kyrpides N."/>
            <person name="Mavromatis K."/>
            <person name="Ivanova N."/>
            <person name="Brettin T."/>
            <person name="Detter J.C."/>
            <person name="Han C."/>
            <person name="Larimer F."/>
            <person name="Land M."/>
            <person name="Hauser L."/>
            <person name="Markowitz V."/>
            <person name="Cheng J.-F."/>
            <person name="Hugenholtz P."/>
            <person name="Woyke T."/>
            <person name="Wu D."/>
            <person name="Spring S."/>
            <person name="Schroeder M."/>
            <person name="Brambilla E."/>
            <person name="Klenk H.-P."/>
            <person name="Eisen J.A."/>
        </authorList>
    </citation>
    <scope>NUCLEOTIDE SEQUENCE [LARGE SCALE GENOMIC DNA]</scope>
    <source>
        <strain evidence="2">DSM 15978 / NBRC 107637 / DMS1</strain>
    </source>
</reference>
<evidence type="ECO:0000313" key="2">
    <source>
        <dbReference type="Proteomes" id="UP000010866"/>
    </source>
</evidence>
<evidence type="ECO:0000313" key="1">
    <source>
        <dbReference type="EMBL" id="AGB49558.1"/>
    </source>
</evidence>
<dbReference type="RefSeq" id="WP_015324724.1">
    <property type="nucleotide sequence ID" value="NC_019977.1"/>
</dbReference>